<reference evidence="2" key="1">
    <citation type="journal article" date="2019" name="Int. J. Syst. Evol. Microbiol.">
        <title>The Global Catalogue of Microorganisms (GCM) 10K type strain sequencing project: providing services to taxonomists for standard genome sequencing and annotation.</title>
        <authorList>
            <consortium name="The Broad Institute Genomics Platform"/>
            <consortium name="The Broad Institute Genome Sequencing Center for Infectious Disease"/>
            <person name="Wu L."/>
            <person name="Ma J."/>
        </authorList>
    </citation>
    <scope>NUCLEOTIDE SEQUENCE [LARGE SCALE GENOMIC DNA]</scope>
    <source>
        <strain evidence="2">JCM 17564</strain>
    </source>
</reference>
<accession>A0ABP7TZS6</accession>
<comment type="caution">
    <text evidence="1">The sequence shown here is derived from an EMBL/GenBank/DDBJ whole genome shotgun (WGS) entry which is preliminary data.</text>
</comment>
<keyword evidence="2" id="KW-1185">Reference proteome</keyword>
<proteinExistence type="predicted"/>
<sequence length="79" mass="8901">MADVVTLGKCLGRAPQIRQVTAAVLGDPEGKRWRAQAPTKRDRQYPQVRLHNRGIRTIEPLRGAIGCYRLTTVIHLAER</sequence>
<protein>
    <submittedName>
        <fullName evidence="1">Uncharacterized protein</fullName>
    </submittedName>
</protein>
<name>A0ABP7TZS6_9SPHN</name>
<dbReference type="Proteomes" id="UP001424459">
    <property type="component" value="Unassembled WGS sequence"/>
</dbReference>
<dbReference type="EMBL" id="BAABBR010000001">
    <property type="protein sequence ID" value="GAA4033748.1"/>
    <property type="molecule type" value="Genomic_DNA"/>
</dbReference>
<evidence type="ECO:0000313" key="2">
    <source>
        <dbReference type="Proteomes" id="UP001424459"/>
    </source>
</evidence>
<gene>
    <name evidence="1" type="ORF">GCM10022281_12090</name>
</gene>
<evidence type="ECO:0000313" key="1">
    <source>
        <dbReference type="EMBL" id="GAA4033748.1"/>
    </source>
</evidence>
<organism evidence="1 2">
    <name type="scientific">Sphingomonas rosea</name>
    <dbReference type="NCBI Taxonomy" id="335605"/>
    <lineage>
        <taxon>Bacteria</taxon>
        <taxon>Pseudomonadati</taxon>
        <taxon>Pseudomonadota</taxon>
        <taxon>Alphaproteobacteria</taxon>
        <taxon>Sphingomonadales</taxon>
        <taxon>Sphingomonadaceae</taxon>
        <taxon>Sphingomonas</taxon>
    </lineage>
</organism>